<name>A0A2T4KF80_9STAP</name>
<keyword evidence="1" id="KW-0812">Transmembrane</keyword>
<keyword evidence="1" id="KW-0472">Membrane</keyword>
<evidence type="ECO:0000313" key="4">
    <source>
        <dbReference type="Proteomes" id="UP000242547"/>
    </source>
</evidence>
<dbReference type="Proteomes" id="UP000242547">
    <property type="component" value="Unassembled WGS sequence"/>
</dbReference>
<feature type="transmembrane region" description="Helical" evidence="1">
    <location>
        <begin position="41"/>
        <end position="58"/>
    </location>
</feature>
<evidence type="ECO:0000256" key="1">
    <source>
        <dbReference type="SAM" id="Phobius"/>
    </source>
</evidence>
<reference evidence="4 5" key="1">
    <citation type="journal article" date="2016" name="Front. Microbiol.">
        <title>Comprehensive Phylogenetic Analysis of Bovine Non-aureus Staphylococci Species Based on Whole-Genome Sequencing.</title>
        <authorList>
            <person name="Naushad S."/>
            <person name="Barkema H.W."/>
            <person name="Luby C."/>
            <person name="Condas L.A."/>
            <person name="Nobrega D.B."/>
            <person name="Carson D.A."/>
            <person name="De Buck J."/>
        </authorList>
    </citation>
    <scope>NUCLEOTIDE SEQUENCE [LARGE SCALE GENOMIC DNA]</scope>
    <source>
        <strain evidence="3 5">SNUC 4143</strain>
        <strain evidence="2 4">SNUC 761</strain>
    </source>
</reference>
<feature type="transmembrane region" description="Helical" evidence="1">
    <location>
        <begin position="12"/>
        <end position="35"/>
    </location>
</feature>
<protein>
    <submittedName>
        <fullName evidence="2">Uncharacterized protein</fullName>
    </submittedName>
</protein>
<dbReference type="RefSeq" id="WP_107506380.1">
    <property type="nucleotide sequence ID" value="NZ_CP130489.1"/>
</dbReference>
<dbReference type="AlphaFoldDB" id="A0A2T4KF80"/>
<evidence type="ECO:0000313" key="3">
    <source>
        <dbReference type="EMBL" id="PTF16650.1"/>
    </source>
</evidence>
<reference evidence="2" key="2">
    <citation type="submission" date="2018-03" db="EMBL/GenBank/DDBJ databases">
        <authorList>
            <person name="Keele B.F."/>
        </authorList>
    </citation>
    <scope>NUCLEOTIDE SEQUENCE</scope>
    <source>
        <strain evidence="3">SNUC 4143</strain>
        <strain evidence="2">SNUC 761</strain>
    </source>
</reference>
<comment type="caution">
    <text evidence="2">The sequence shown here is derived from an EMBL/GenBank/DDBJ whole genome shotgun (WGS) entry which is preliminary data.</text>
</comment>
<evidence type="ECO:0000313" key="2">
    <source>
        <dbReference type="EMBL" id="PTE70831.1"/>
    </source>
</evidence>
<proteinExistence type="predicted"/>
<keyword evidence="1" id="KW-1133">Transmembrane helix</keyword>
<dbReference type="EMBL" id="PYZH01000004">
    <property type="protein sequence ID" value="PTF16650.1"/>
    <property type="molecule type" value="Genomic_DNA"/>
</dbReference>
<dbReference type="Proteomes" id="UP000243350">
    <property type="component" value="Unassembled WGS sequence"/>
</dbReference>
<sequence length="70" mass="7806">MKLQPNVKLRLLIMFIQNTSTNSVLPFMALLLTHYLGGRKAGIILIVGVAIKLISSIFNQSQFSISLLYI</sequence>
<organism evidence="2 4">
    <name type="scientific">Staphylococcus devriesei</name>
    <dbReference type="NCBI Taxonomy" id="586733"/>
    <lineage>
        <taxon>Bacteria</taxon>
        <taxon>Bacillati</taxon>
        <taxon>Bacillota</taxon>
        <taxon>Bacilli</taxon>
        <taxon>Bacillales</taxon>
        <taxon>Staphylococcaceae</taxon>
        <taxon>Staphylococcus</taxon>
    </lineage>
</organism>
<dbReference type="EMBL" id="PYZL01000100">
    <property type="protein sequence ID" value="PTE70831.1"/>
    <property type="molecule type" value="Genomic_DNA"/>
</dbReference>
<accession>A0A2T4KF80</accession>
<evidence type="ECO:0000313" key="5">
    <source>
        <dbReference type="Proteomes" id="UP000243350"/>
    </source>
</evidence>
<gene>
    <name evidence="2" type="ORF">BUY44_10535</name>
    <name evidence="3" type="ORF">BUY48_01330</name>
</gene>